<dbReference type="Ensembl" id="ENSPKIT00000027107.1">
    <property type="protein sequence ID" value="ENSPKIP00000003148.1"/>
    <property type="gene ID" value="ENSPKIG00000020747.1"/>
</dbReference>
<dbReference type="PANTHER" id="PTHR21557">
    <property type="entry name" value="CORDON-BLEU"/>
    <property type="match status" value="1"/>
</dbReference>
<dbReference type="Pfam" id="PF09469">
    <property type="entry name" value="Cobl"/>
    <property type="match status" value="1"/>
</dbReference>
<proteinExistence type="predicted"/>
<reference evidence="3" key="1">
    <citation type="submission" date="2025-08" db="UniProtKB">
        <authorList>
            <consortium name="Ensembl"/>
        </authorList>
    </citation>
    <scope>IDENTIFICATION</scope>
</reference>
<dbReference type="AlphaFoldDB" id="A0A3B3QAE9"/>
<evidence type="ECO:0000259" key="2">
    <source>
        <dbReference type="Pfam" id="PF09469"/>
    </source>
</evidence>
<accession>A0A3B3QAE9</accession>
<evidence type="ECO:0000313" key="3">
    <source>
        <dbReference type="Ensembl" id="ENSPKIP00000003148.1"/>
    </source>
</evidence>
<feature type="domain" description="Cordon-bleu ubiquitin-like" evidence="2">
    <location>
        <begin position="141"/>
        <end position="224"/>
    </location>
</feature>
<feature type="region of interest" description="Disordered" evidence="1">
    <location>
        <begin position="667"/>
        <end position="853"/>
    </location>
</feature>
<feature type="compositionally biased region" description="Low complexity" evidence="1">
    <location>
        <begin position="891"/>
        <end position="904"/>
    </location>
</feature>
<feature type="compositionally biased region" description="Basic and acidic residues" evidence="1">
    <location>
        <begin position="800"/>
        <end position="810"/>
    </location>
</feature>
<feature type="compositionally biased region" description="Polar residues" evidence="1">
    <location>
        <begin position="833"/>
        <end position="852"/>
    </location>
</feature>
<dbReference type="STRING" id="1676925.ENSPKIP00000003148"/>
<feature type="compositionally biased region" description="Basic and acidic residues" evidence="1">
    <location>
        <begin position="497"/>
        <end position="507"/>
    </location>
</feature>
<dbReference type="InterPro" id="IPR039895">
    <property type="entry name" value="COBL-like"/>
</dbReference>
<evidence type="ECO:0000256" key="1">
    <source>
        <dbReference type="SAM" id="MobiDB-lite"/>
    </source>
</evidence>
<dbReference type="GeneTree" id="ENSGT00530000063608"/>
<feature type="compositionally biased region" description="Polar residues" evidence="1">
    <location>
        <begin position="610"/>
        <end position="620"/>
    </location>
</feature>
<feature type="compositionally biased region" description="Polar residues" evidence="1">
    <location>
        <begin position="708"/>
        <end position="729"/>
    </location>
</feature>
<keyword evidence="4" id="KW-1185">Reference proteome</keyword>
<feature type="compositionally biased region" description="Pro residues" evidence="1">
    <location>
        <begin position="311"/>
        <end position="320"/>
    </location>
</feature>
<dbReference type="Proteomes" id="UP000261540">
    <property type="component" value="Unplaced"/>
</dbReference>
<sequence length="965" mass="103602">MDEHPSRSTLRPQSSLRSSKRRAPPVPPAATCLDGPQPPQGSLGFPQAAMDQKENLGNRELKLAVVLPGGVEKTAIINGSEPVMDLLVTLCAQYRLNPSGHTIELISANRNDIKFKPNSLMGSLEAEKILIKPKGAEDRNKKTGPHLPEATVRLIINHKKTQKTILRVSPQAPLESLVPAICEKCEFNPKTTLLLRDVNSEEPLDLTRSLNDYGLRELYARDIKGAVNAYFPASSVDQEERNPPVKGEVLKDKENRGLFGSLFRKSKKKTEQAVPTSAATSPVLARKRPESMTIAPSYSSSTNVSKKRRAPAPPVTPAHLPPSDLSQQETPAKLGVPPEGRQERGRLMRGLSEISLRSTKRKAPPPPRAVTVDETSLDRSIKGVPPPQPSSSPGIVGETHNGDHSPRRSASVVEKCSPDTMYIEMQGCSPLEGTTQTGPGGPSSDGKEAGIAMNHKESCEKALNTDEAVNPELEVMADDNNEQEKASQGQILELVGDENKSITREPIDLPPLAHESPTLPCPKLQPTSQEVGVQALDPLSTGTLDTDHPGSVKAPTSSSSDAPPPTPPELPKTPPSSGFSSIDRPQLKRDMSTSTEEGGPDPVQSGAAHQAQTITVTKQPLVQVKDSKPSIELTRDCTPKVGLTSYTVKPSKSVDKLRFFEVELTLEAPGPDVPSDASKSLSEHVAPSSKTTKPQDSGDKPELYSLSLRDNLQLHNGTHNNTASSPRSTAEQDEPFPERPLPRVEGASADAPQVGKKNKVPPPVRPKPAAFRLSLQKRTSGYYVTSAAEKDAITSSRCSAGERDHPEKAVCDNGFPPPPPPVFWDEEAGGDPQETSPQTSVPRPSRQSSTELSLEKLRSFAAPKPFIAAAPSPFARAVAMAVKRSNSLNQDSLSPTPSSPTDLTFVVEQKDSSRNVGSAPLWSSTENAMEPQEAEIPSPGWNGEPANHPEMATGAGETLESPLQL</sequence>
<feature type="compositionally biased region" description="Pro residues" evidence="1">
    <location>
        <begin position="562"/>
        <end position="574"/>
    </location>
</feature>
<feature type="region of interest" description="Disordered" evidence="1">
    <location>
        <begin position="260"/>
        <end position="457"/>
    </location>
</feature>
<feature type="compositionally biased region" description="Polar residues" evidence="1">
    <location>
        <begin position="7"/>
        <end position="17"/>
    </location>
</feature>
<organism evidence="3 4">
    <name type="scientific">Paramormyrops kingsleyae</name>
    <dbReference type="NCBI Taxonomy" id="1676925"/>
    <lineage>
        <taxon>Eukaryota</taxon>
        <taxon>Metazoa</taxon>
        <taxon>Chordata</taxon>
        <taxon>Craniata</taxon>
        <taxon>Vertebrata</taxon>
        <taxon>Euteleostomi</taxon>
        <taxon>Actinopterygii</taxon>
        <taxon>Neopterygii</taxon>
        <taxon>Teleostei</taxon>
        <taxon>Osteoglossocephala</taxon>
        <taxon>Osteoglossomorpha</taxon>
        <taxon>Osteoglossiformes</taxon>
        <taxon>Mormyridae</taxon>
        <taxon>Paramormyrops</taxon>
    </lineage>
</organism>
<dbReference type="Gene3D" id="3.10.20.90">
    <property type="entry name" value="Phosphatidylinositol 3-kinase Catalytic Subunit, Chain A, domain 1"/>
    <property type="match status" value="1"/>
</dbReference>
<feature type="region of interest" description="Disordered" evidence="1">
    <location>
        <begin position="886"/>
        <end position="965"/>
    </location>
</feature>
<evidence type="ECO:0000313" key="4">
    <source>
        <dbReference type="Proteomes" id="UP000261540"/>
    </source>
</evidence>
<feature type="compositionally biased region" description="Polar residues" evidence="1">
    <location>
        <begin position="294"/>
        <end position="304"/>
    </location>
</feature>
<feature type="region of interest" description="Disordered" evidence="1">
    <location>
        <begin position="474"/>
        <end position="621"/>
    </location>
</feature>
<dbReference type="PANTHER" id="PTHR21557:SF2">
    <property type="entry name" value="CORDON-BLEU PROTEIN-LIKE 1"/>
    <property type="match status" value="1"/>
</dbReference>
<protein>
    <submittedName>
        <fullName evidence="3">Cordon-bleu protein-like 1</fullName>
    </submittedName>
</protein>
<dbReference type="GO" id="GO:0003785">
    <property type="term" value="F:actin monomer binding"/>
    <property type="evidence" value="ECO:0007669"/>
    <property type="project" value="InterPro"/>
</dbReference>
<feature type="region of interest" description="Disordered" evidence="1">
    <location>
        <begin position="1"/>
        <end position="46"/>
    </location>
</feature>
<dbReference type="InterPro" id="IPR019025">
    <property type="entry name" value="Cordon-bleu_ubiquitin_domain"/>
</dbReference>
<name>A0A3B3QAE9_9TELE</name>
<reference evidence="3" key="2">
    <citation type="submission" date="2025-09" db="UniProtKB">
        <authorList>
            <consortium name="Ensembl"/>
        </authorList>
    </citation>
    <scope>IDENTIFICATION</scope>
</reference>